<evidence type="ECO:0000256" key="4">
    <source>
        <dbReference type="ARBA" id="ARBA00022771"/>
    </source>
</evidence>
<dbReference type="InterPro" id="IPR032675">
    <property type="entry name" value="LRR_dom_sf"/>
</dbReference>
<dbReference type="InterPro" id="IPR001810">
    <property type="entry name" value="F-box_dom"/>
</dbReference>
<evidence type="ECO:0000259" key="10">
    <source>
        <dbReference type="PROSITE" id="PS51058"/>
    </source>
</evidence>
<dbReference type="GO" id="GO:0003677">
    <property type="term" value="F:DNA binding"/>
    <property type="evidence" value="ECO:0007669"/>
    <property type="project" value="UniProtKB-KW"/>
</dbReference>
<sequence length="847" mass="93355">MSSSKGAGAGARRRRTRCRKCKACLRSECGECHFCKDMKKFGGPGRMKQSCLQRQCTAPVLPHTAVCLVCGEAGKEDTVESEEEKFNLSLMECTICNEIVHPGCLKMGTAEGVINNEIPNCWECPKCKREGKSMKDSGDGTGKRRSDNGEEGVRWKLTDEPAQNKKKLVPAPPLPPTSTEENQVQAGVHKRKKEKELPPPDTGPKKKLKGMREKHLKKATEQSPDGNKLQSMQTWGRMGSGDFEVKGTISHPSIHLNQITASDLEKPKVPPGPLEPSAQSDKSHQREKLERFKQMCQMLERVKNSSSSSSSSDSDSDTDSRGSDGSSGGVSSHAASPATRSQRLAALGFSASEEEEEEEEEEEDDGGRRNGSSETARNGKQPKARGNSQEKENNHRPSSRGSERGKQQAGSRKAGRPAGQTGLRMVARTPFLNWPLVPSPPKPLLQLERHVVRPPPDSPEPDSLPLDSGSDHIMQRDVWLAVFQYLSYRELCVCMRVCRTWSRWCCDKRLWTHIDLSHRKSITPSMLSGIIRRQPASLDLSWTSISKKQLMWLLNRLQGLKELILTGCSWCSVSALSTANFPSLQLLDLRWIEDIKDSHLRELLLPATDTKPGQTDSRGRLQNVSELRLSGLDITDSSLRLVVRHTPQLAKLDLSHCNHVGDQSVNLLTAANSPLRETLTELNLAGKLRFSHPGCGFLSCLSGTEAQGPQSSPSPLTPPGLVVSVVGKCSVILPAFLPKRNHFGEETRSPFPVHLWPDPKPVGGFLILELLPLLLLPPYSTNFISELSGGFLTSLYTLPFSPAGTQRVPHRSPLLPFILTTTLWGRLGQECVTGPTLPRRFNGRMGI</sequence>
<dbReference type="FunFam" id="3.30.40.10:FF:000020">
    <property type="entry name" value="lysine-specific demethylase 2B isoform X1"/>
    <property type="match status" value="1"/>
</dbReference>
<evidence type="ECO:0000256" key="8">
    <source>
        <dbReference type="SAM" id="MobiDB-lite"/>
    </source>
</evidence>
<evidence type="ECO:0000256" key="6">
    <source>
        <dbReference type="ARBA" id="ARBA00023125"/>
    </source>
</evidence>
<organism evidence="11 12">
    <name type="scientific">Eublepharis macularius</name>
    <name type="common">Leopard gecko</name>
    <name type="synonym">Cyrtodactylus macularius</name>
    <dbReference type="NCBI Taxonomy" id="481883"/>
    <lineage>
        <taxon>Eukaryota</taxon>
        <taxon>Metazoa</taxon>
        <taxon>Chordata</taxon>
        <taxon>Craniata</taxon>
        <taxon>Vertebrata</taxon>
        <taxon>Euteleostomi</taxon>
        <taxon>Lepidosauria</taxon>
        <taxon>Squamata</taxon>
        <taxon>Bifurcata</taxon>
        <taxon>Gekkota</taxon>
        <taxon>Eublepharidae</taxon>
        <taxon>Eublepharinae</taxon>
        <taxon>Eublepharis</taxon>
    </lineage>
</organism>
<dbReference type="InterPro" id="IPR001965">
    <property type="entry name" value="Znf_PHD"/>
</dbReference>
<feature type="domain" description="CXXC-type" evidence="10">
    <location>
        <begin position="11"/>
        <end position="57"/>
    </location>
</feature>
<accession>A0AA97K242</accession>
<dbReference type="PANTHER" id="PTHR23123">
    <property type="entry name" value="PHD/F-BOX CONTAINING PROTEIN"/>
    <property type="match status" value="1"/>
</dbReference>
<name>A0AA97K242_EUBMA</name>
<keyword evidence="11" id="KW-1185">Reference proteome</keyword>
<dbReference type="InterPro" id="IPR019787">
    <property type="entry name" value="Znf_PHD-finger"/>
</dbReference>
<dbReference type="RefSeq" id="XP_054848377.1">
    <property type="nucleotide sequence ID" value="XM_054992402.1"/>
</dbReference>
<dbReference type="Proteomes" id="UP001190640">
    <property type="component" value="Chromosome 12"/>
</dbReference>
<feature type="compositionally biased region" description="Acidic residues" evidence="8">
    <location>
        <begin position="352"/>
        <end position="365"/>
    </location>
</feature>
<dbReference type="SUPFAM" id="SSF52047">
    <property type="entry name" value="RNI-like"/>
    <property type="match status" value="1"/>
</dbReference>
<feature type="compositionally biased region" description="Basic and acidic residues" evidence="8">
    <location>
        <begin position="281"/>
        <end position="293"/>
    </location>
</feature>
<dbReference type="InterPro" id="IPR013083">
    <property type="entry name" value="Znf_RING/FYVE/PHD"/>
</dbReference>
<dbReference type="Gene3D" id="3.30.40.10">
    <property type="entry name" value="Zinc/RING finger domain, C3HC4 (zinc finger)"/>
    <property type="match status" value="1"/>
</dbReference>
<keyword evidence="3" id="KW-0677">Repeat</keyword>
<keyword evidence="6" id="KW-0238">DNA-binding</keyword>
<evidence type="ECO:0000259" key="9">
    <source>
        <dbReference type="PROSITE" id="PS50016"/>
    </source>
</evidence>
<evidence type="ECO:0000313" key="11">
    <source>
        <dbReference type="Proteomes" id="UP001190640"/>
    </source>
</evidence>
<dbReference type="GeneID" id="129338301"/>
<evidence type="ECO:0000256" key="5">
    <source>
        <dbReference type="ARBA" id="ARBA00022833"/>
    </source>
</evidence>
<dbReference type="CDD" id="cd15645">
    <property type="entry name" value="PHD_FXL19"/>
    <property type="match status" value="1"/>
</dbReference>
<dbReference type="PROSITE" id="PS01359">
    <property type="entry name" value="ZF_PHD_1"/>
    <property type="match status" value="1"/>
</dbReference>
<evidence type="ECO:0000256" key="2">
    <source>
        <dbReference type="ARBA" id="ARBA00022723"/>
    </source>
</evidence>
<dbReference type="CTD" id="54620"/>
<keyword evidence="5" id="KW-0862">Zinc</keyword>
<dbReference type="GO" id="GO:0008270">
    <property type="term" value="F:zinc ion binding"/>
    <property type="evidence" value="ECO:0007669"/>
    <property type="project" value="UniProtKB-KW"/>
</dbReference>
<feature type="domain" description="PHD-type" evidence="9">
    <location>
        <begin position="64"/>
        <end position="130"/>
    </location>
</feature>
<dbReference type="Pfam" id="PF02008">
    <property type="entry name" value="zf-CXXC"/>
    <property type="match status" value="1"/>
</dbReference>
<dbReference type="AlphaFoldDB" id="A0AA97K242"/>
<dbReference type="Pfam" id="PF16866">
    <property type="entry name" value="PHD_4"/>
    <property type="match status" value="1"/>
</dbReference>
<dbReference type="InterPro" id="IPR050690">
    <property type="entry name" value="JHDM1_Histone_Demethylase"/>
</dbReference>
<feature type="compositionally biased region" description="Basic residues" evidence="8">
    <location>
        <begin position="205"/>
        <end position="217"/>
    </location>
</feature>
<dbReference type="PROSITE" id="PS50016">
    <property type="entry name" value="ZF_PHD_2"/>
    <property type="match status" value="1"/>
</dbReference>
<dbReference type="InterPro" id="IPR011011">
    <property type="entry name" value="Znf_FYVE_PHD"/>
</dbReference>
<evidence type="ECO:0000256" key="1">
    <source>
        <dbReference type="ARBA" id="ARBA00022614"/>
    </source>
</evidence>
<feature type="compositionally biased region" description="Basic and acidic residues" evidence="8">
    <location>
        <begin position="388"/>
        <end position="406"/>
    </location>
</feature>
<feature type="region of interest" description="Disordered" evidence="8">
    <location>
        <begin position="130"/>
        <end position="422"/>
    </location>
</feature>
<feature type="compositionally biased region" description="Polar residues" evidence="8">
    <location>
        <begin position="221"/>
        <end position="234"/>
    </location>
</feature>
<feature type="compositionally biased region" description="Basic and acidic residues" evidence="8">
    <location>
        <begin position="130"/>
        <end position="163"/>
    </location>
</feature>
<keyword evidence="1" id="KW-0433">Leucine-rich repeat</keyword>
<protein>
    <submittedName>
        <fullName evidence="12">F-box/LRR-repeat protein 19 isoform X1</fullName>
    </submittedName>
</protein>
<dbReference type="Gene3D" id="3.80.10.10">
    <property type="entry name" value="Ribonuclease Inhibitor"/>
    <property type="match status" value="1"/>
</dbReference>
<dbReference type="InterPro" id="IPR019786">
    <property type="entry name" value="Zinc_finger_PHD-type_CS"/>
</dbReference>
<dbReference type="SUPFAM" id="SSF57903">
    <property type="entry name" value="FYVE/PHD zinc finger"/>
    <property type="match status" value="1"/>
</dbReference>
<gene>
    <name evidence="12" type="primary">FBXL19</name>
</gene>
<dbReference type="CDD" id="cd22180">
    <property type="entry name" value="F-box_FBXL10"/>
    <property type="match status" value="1"/>
</dbReference>
<reference evidence="12" key="1">
    <citation type="submission" date="2025-08" db="UniProtKB">
        <authorList>
            <consortium name="RefSeq"/>
        </authorList>
    </citation>
    <scope>IDENTIFICATION</scope>
    <source>
        <tissue evidence="12">Blood</tissue>
    </source>
</reference>
<dbReference type="InterPro" id="IPR002857">
    <property type="entry name" value="Znf_CXXC"/>
</dbReference>
<keyword evidence="4 7" id="KW-0863">Zinc-finger</keyword>
<dbReference type="Pfam" id="PF12937">
    <property type="entry name" value="F-box-like"/>
    <property type="match status" value="1"/>
</dbReference>
<dbReference type="KEGG" id="emc:129338301"/>
<evidence type="ECO:0000256" key="7">
    <source>
        <dbReference type="PROSITE-ProRule" id="PRU00509"/>
    </source>
</evidence>
<evidence type="ECO:0000256" key="3">
    <source>
        <dbReference type="ARBA" id="ARBA00022737"/>
    </source>
</evidence>
<dbReference type="PROSITE" id="PS51058">
    <property type="entry name" value="ZF_CXXC"/>
    <property type="match status" value="1"/>
</dbReference>
<dbReference type="SMART" id="SM00249">
    <property type="entry name" value="PHD"/>
    <property type="match status" value="1"/>
</dbReference>
<proteinExistence type="predicted"/>
<keyword evidence="2" id="KW-0479">Metal-binding</keyword>
<evidence type="ECO:0000313" key="12">
    <source>
        <dbReference type="RefSeq" id="XP_054848377.1"/>
    </source>
</evidence>